<proteinExistence type="inferred from homology"/>
<dbReference type="PANTHER" id="PTHR43420:SF44">
    <property type="entry name" value="ACETYLTRANSFERASE YPEA"/>
    <property type="match status" value="1"/>
</dbReference>
<evidence type="ECO:0000256" key="2">
    <source>
        <dbReference type="ARBA" id="ARBA00022490"/>
    </source>
</evidence>
<sequence length="167" mass="18855">MSSVPSPIPQFKAPPPPARKLYFYRMQPTDISDVLAIENDVYPFPWTRGNFLDSINSGYETWILRDGTGALSGYFLLMLSVDDAHLLNITVHRDLQGQGIGILLLDKAKAIAQEKKLEAVLLEVRPSNTRAEKIYRQYGFSRIGVRKGYYPAPNNQREDALVMKLAL</sequence>
<dbReference type="InterPro" id="IPR016181">
    <property type="entry name" value="Acyl_CoA_acyltransferase"/>
</dbReference>
<keyword evidence="7" id="KW-0689">Ribosomal protein</keyword>
<comment type="catalytic activity">
    <reaction evidence="5">
        <text>N-terminal L-alanyl-[ribosomal protein bS18] + acetyl-CoA = N-terminal N(alpha)-acetyl-L-alanyl-[ribosomal protein bS18] + CoA + H(+)</text>
        <dbReference type="Rhea" id="RHEA:43756"/>
        <dbReference type="Rhea" id="RHEA-COMP:10676"/>
        <dbReference type="Rhea" id="RHEA-COMP:10677"/>
        <dbReference type="ChEBI" id="CHEBI:15378"/>
        <dbReference type="ChEBI" id="CHEBI:57287"/>
        <dbReference type="ChEBI" id="CHEBI:57288"/>
        <dbReference type="ChEBI" id="CHEBI:64718"/>
        <dbReference type="ChEBI" id="CHEBI:83683"/>
        <dbReference type="EC" id="2.3.1.266"/>
    </reaction>
</comment>
<feature type="active site" description="Proton acceptor" evidence="5">
    <location>
        <position position="123"/>
    </location>
</feature>
<reference evidence="7 8" key="1">
    <citation type="submission" date="2020-11" db="EMBL/GenBank/DDBJ databases">
        <title>WGS of Herminiimonas contaminans strain Marseille-Q4544 isolated from planarians Schmidtea mediterranea.</title>
        <authorList>
            <person name="Kangale L."/>
        </authorList>
    </citation>
    <scope>NUCLEOTIDE SEQUENCE [LARGE SCALE GENOMIC DNA]</scope>
    <source>
        <strain evidence="7 8">Marseille-Q4544</strain>
    </source>
</reference>
<comment type="similarity">
    <text evidence="1 5">Belongs to the acetyltransferase family. RimI subfamily.</text>
</comment>
<feature type="active site" description="Proton donor" evidence="5">
    <location>
        <position position="135"/>
    </location>
</feature>
<dbReference type="GO" id="GO:0005840">
    <property type="term" value="C:ribosome"/>
    <property type="evidence" value="ECO:0007669"/>
    <property type="project" value="UniProtKB-KW"/>
</dbReference>
<dbReference type="NCBIfam" id="TIGR01575">
    <property type="entry name" value="rimI"/>
    <property type="match status" value="1"/>
</dbReference>
<keyword evidence="4 5" id="KW-0012">Acyltransferase</keyword>
<comment type="caution">
    <text evidence="5">Lacks conserved residue(s) required for the propagation of feature annotation.</text>
</comment>
<dbReference type="EMBL" id="JADOEL010000003">
    <property type="protein sequence ID" value="MBF8177288.1"/>
    <property type="molecule type" value="Genomic_DNA"/>
</dbReference>
<dbReference type="HAMAP" id="MF_02210">
    <property type="entry name" value="RimI"/>
    <property type="match status" value="1"/>
</dbReference>
<evidence type="ECO:0000256" key="1">
    <source>
        <dbReference type="ARBA" id="ARBA00005395"/>
    </source>
</evidence>
<gene>
    <name evidence="5 7" type="primary">rimI</name>
    <name evidence="7" type="ORF">IXC47_06310</name>
</gene>
<evidence type="ECO:0000256" key="3">
    <source>
        <dbReference type="ARBA" id="ARBA00022679"/>
    </source>
</evidence>
<dbReference type="InterPro" id="IPR006464">
    <property type="entry name" value="AcTrfase_RimI/Ard1"/>
</dbReference>
<dbReference type="InterPro" id="IPR043690">
    <property type="entry name" value="RimI"/>
</dbReference>
<dbReference type="Gene3D" id="3.40.630.30">
    <property type="match status" value="1"/>
</dbReference>
<evidence type="ECO:0000259" key="6">
    <source>
        <dbReference type="PROSITE" id="PS51186"/>
    </source>
</evidence>
<protein>
    <recommendedName>
        <fullName evidence="5">[Ribosomal protein bS18]-alanine N-acetyltransferase</fullName>
        <ecNumber evidence="5">2.3.1.266</ecNumber>
    </recommendedName>
</protein>
<keyword evidence="8" id="KW-1185">Reference proteome</keyword>
<keyword evidence="7" id="KW-0687">Ribonucleoprotein</keyword>
<evidence type="ECO:0000313" key="7">
    <source>
        <dbReference type="EMBL" id="MBF8177288.1"/>
    </source>
</evidence>
<comment type="function">
    <text evidence="5">Acetylates the N-terminal alanine of ribosomal protein bS18.</text>
</comment>
<dbReference type="RefSeq" id="WP_175626755.1">
    <property type="nucleotide sequence ID" value="NZ_JADOEL010000003.1"/>
</dbReference>
<evidence type="ECO:0000256" key="5">
    <source>
        <dbReference type="HAMAP-Rule" id="MF_02210"/>
    </source>
</evidence>
<comment type="subcellular location">
    <subcellularLocation>
        <location evidence="5">Cytoplasm</location>
    </subcellularLocation>
</comment>
<accession>A0ABS0ERW2</accession>
<evidence type="ECO:0000256" key="4">
    <source>
        <dbReference type="ARBA" id="ARBA00023315"/>
    </source>
</evidence>
<feature type="domain" description="N-acetyltransferase" evidence="6">
    <location>
        <begin position="21"/>
        <end position="167"/>
    </location>
</feature>
<dbReference type="Proteomes" id="UP000657372">
    <property type="component" value="Unassembled WGS sequence"/>
</dbReference>
<dbReference type="InterPro" id="IPR050680">
    <property type="entry name" value="YpeA/RimI_acetyltransf"/>
</dbReference>
<organism evidence="7 8">
    <name type="scientific">Herminiimonas contaminans</name>
    <dbReference type="NCBI Taxonomy" id="1111140"/>
    <lineage>
        <taxon>Bacteria</taxon>
        <taxon>Pseudomonadati</taxon>
        <taxon>Pseudomonadota</taxon>
        <taxon>Betaproteobacteria</taxon>
        <taxon>Burkholderiales</taxon>
        <taxon>Oxalobacteraceae</taxon>
        <taxon>Herminiimonas</taxon>
    </lineage>
</organism>
<name>A0ABS0ERW2_9BURK</name>
<dbReference type="PROSITE" id="PS51186">
    <property type="entry name" value="GNAT"/>
    <property type="match status" value="1"/>
</dbReference>
<dbReference type="EC" id="2.3.1.266" evidence="5"/>
<dbReference type="InterPro" id="IPR000182">
    <property type="entry name" value="GNAT_dom"/>
</dbReference>
<evidence type="ECO:0000313" key="8">
    <source>
        <dbReference type="Proteomes" id="UP000657372"/>
    </source>
</evidence>
<dbReference type="SUPFAM" id="SSF55729">
    <property type="entry name" value="Acyl-CoA N-acyltransferases (Nat)"/>
    <property type="match status" value="1"/>
</dbReference>
<feature type="binding site" evidence="5">
    <location>
        <position position="128"/>
    </location>
    <ligand>
        <name>acetyl-CoA</name>
        <dbReference type="ChEBI" id="CHEBI:57288"/>
    </ligand>
</feature>
<dbReference type="PANTHER" id="PTHR43420">
    <property type="entry name" value="ACETYLTRANSFERASE"/>
    <property type="match status" value="1"/>
</dbReference>
<comment type="caution">
    <text evidence="7">The sequence shown here is derived from an EMBL/GenBank/DDBJ whole genome shotgun (WGS) entry which is preliminary data.</text>
</comment>
<keyword evidence="2 5" id="KW-0963">Cytoplasm</keyword>
<dbReference type="CDD" id="cd04301">
    <property type="entry name" value="NAT_SF"/>
    <property type="match status" value="1"/>
</dbReference>
<keyword evidence="3 5" id="KW-0808">Transferase</keyword>
<dbReference type="Pfam" id="PF00583">
    <property type="entry name" value="Acetyltransf_1"/>
    <property type="match status" value="1"/>
</dbReference>